<dbReference type="Pfam" id="PF01612">
    <property type="entry name" value="DNA_pol_A_exo1"/>
    <property type="match status" value="1"/>
</dbReference>
<reference evidence="11 12" key="1">
    <citation type="journal article" date="2015" name="Genome Biol. Evol.">
        <title>Comparative Genomics of a Bacterivorous Green Alga Reveals Evolutionary Causalities and Consequences of Phago-Mixotrophic Mode of Nutrition.</title>
        <authorList>
            <person name="Burns J.A."/>
            <person name="Paasch A."/>
            <person name="Narechania A."/>
            <person name="Kim E."/>
        </authorList>
    </citation>
    <scope>NUCLEOTIDE SEQUENCE [LARGE SCALE GENOMIC DNA]</scope>
    <source>
        <strain evidence="11 12">PLY_AMNH</strain>
    </source>
</reference>
<keyword evidence="3" id="KW-0479">Metal-binding</keyword>
<keyword evidence="7" id="KW-0539">Nucleus</keyword>
<evidence type="ECO:0000256" key="4">
    <source>
        <dbReference type="ARBA" id="ARBA00022801"/>
    </source>
</evidence>
<dbReference type="InterPro" id="IPR002562">
    <property type="entry name" value="3'-5'_exonuclease_dom"/>
</dbReference>
<dbReference type="InterPro" id="IPR051132">
    <property type="entry name" value="3-5_Exonuclease_domain"/>
</dbReference>
<dbReference type="GO" id="GO:0005634">
    <property type="term" value="C:nucleus"/>
    <property type="evidence" value="ECO:0007669"/>
    <property type="project" value="UniProtKB-SubCell"/>
</dbReference>
<sequence length="253" mass="27823">MRWRHPVQVEAIKRAGLYVMAVEMLLARETDGKDQDGMRALGFDVEYSTLGEDLRGLPAMLQLAANGVVALVWLDKLPDHGRGLLAKSNPLRRLLADSSVLKVGVGSSNDAWQLLGWCGEPGDSVGGIVDLNTVAADPEVALGLHEESAMESKPESDPDEDLRILLPERASLATWCEEMLKKRLLKHKFRGSKQSAAARASHWRVPHLTPDQTSYASNDVAVALDVWQALTARVYLTNCCVAEMDLSQDVWLK</sequence>
<protein>
    <recommendedName>
        <fullName evidence="8">3'-5' exonuclease</fullName>
    </recommendedName>
    <alternativeName>
        <fullName evidence="9">Werner Syndrome-like exonuclease</fullName>
    </alternativeName>
</protein>
<dbReference type="GO" id="GO:0003676">
    <property type="term" value="F:nucleic acid binding"/>
    <property type="evidence" value="ECO:0007669"/>
    <property type="project" value="InterPro"/>
</dbReference>
<keyword evidence="6" id="KW-0460">Magnesium</keyword>
<comment type="caution">
    <text evidence="11">The sequence shown here is derived from an EMBL/GenBank/DDBJ whole genome shotgun (WGS) entry which is preliminary data.</text>
</comment>
<dbReference type="Gene3D" id="3.30.420.10">
    <property type="entry name" value="Ribonuclease H-like superfamily/Ribonuclease H"/>
    <property type="match status" value="1"/>
</dbReference>
<dbReference type="EMBL" id="LGRX02015945">
    <property type="protein sequence ID" value="KAK3262797.1"/>
    <property type="molecule type" value="Genomic_DNA"/>
</dbReference>
<evidence type="ECO:0000256" key="5">
    <source>
        <dbReference type="ARBA" id="ARBA00022839"/>
    </source>
</evidence>
<evidence type="ECO:0000256" key="7">
    <source>
        <dbReference type="ARBA" id="ARBA00023242"/>
    </source>
</evidence>
<dbReference type="Proteomes" id="UP001190700">
    <property type="component" value="Unassembled WGS sequence"/>
</dbReference>
<evidence type="ECO:0000256" key="1">
    <source>
        <dbReference type="ARBA" id="ARBA00004123"/>
    </source>
</evidence>
<accession>A0AAE0FNA0</accession>
<name>A0AAE0FNA0_9CHLO</name>
<evidence type="ECO:0000256" key="9">
    <source>
        <dbReference type="ARBA" id="ARBA00042761"/>
    </source>
</evidence>
<dbReference type="PANTHER" id="PTHR13620">
    <property type="entry name" value="3-5 EXONUCLEASE"/>
    <property type="match status" value="1"/>
</dbReference>
<dbReference type="GO" id="GO:0008408">
    <property type="term" value="F:3'-5' exonuclease activity"/>
    <property type="evidence" value="ECO:0007669"/>
    <property type="project" value="InterPro"/>
</dbReference>
<dbReference type="InterPro" id="IPR012337">
    <property type="entry name" value="RNaseH-like_sf"/>
</dbReference>
<keyword evidence="5" id="KW-0269">Exonuclease</keyword>
<proteinExistence type="predicted"/>
<dbReference type="SUPFAM" id="SSF53098">
    <property type="entry name" value="Ribonuclease H-like"/>
    <property type="match status" value="1"/>
</dbReference>
<dbReference type="InterPro" id="IPR036397">
    <property type="entry name" value="RNaseH_sf"/>
</dbReference>
<organism evidence="11 12">
    <name type="scientific">Cymbomonas tetramitiformis</name>
    <dbReference type="NCBI Taxonomy" id="36881"/>
    <lineage>
        <taxon>Eukaryota</taxon>
        <taxon>Viridiplantae</taxon>
        <taxon>Chlorophyta</taxon>
        <taxon>Pyramimonadophyceae</taxon>
        <taxon>Pyramimonadales</taxon>
        <taxon>Pyramimonadaceae</taxon>
        <taxon>Cymbomonas</taxon>
    </lineage>
</organism>
<comment type="subcellular location">
    <subcellularLocation>
        <location evidence="1">Nucleus</location>
    </subcellularLocation>
</comment>
<gene>
    <name evidence="11" type="ORF">CYMTET_28369</name>
</gene>
<evidence type="ECO:0000256" key="2">
    <source>
        <dbReference type="ARBA" id="ARBA00022722"/>
    </source>
</evidence>
<dbReference type="GO" id="GO:0046872">
    <property type="term" value="F:metal ion binding"/>
    <property type="evidence" value="ECO:0007669"/>
    <property type="project" value="UniProtKB-KW"/>
</dbReference>
<evidence type="ECO:0000313" key="11">
    <source>
        <dbReference type="EMBL" id="KAK3262797.1"/>
    </source>
</evidence>
<evidence type="ECO:0000256" key="3">
    <source>
        <dbReference type="ARBA" id="ARBA00022723"/>
    </source>
</evidence>
<keyword evidence="4" id="KW-0378">Hydrolase</keyword>
<evidence type="ECO:0000256" key="8">
    <source>
        <dbReference type="ARBA" id="ARBA00040531"/>
    </source>
</evidence>
<evidence type="ECO:0000259" key="10">
    <source>
        <dbReference type="Pfam" id="PF01612"/>
    </source>
</evidence>
<evidence type="ECO:0000256" key="6">
    <source>
        <dbReference type="ARBA" id="ARBA00022842"/>
    </source>
</evidence>
<dbReference type="AlphaFoldDB" id="A0AAE0FNA0"/>
<keyword evidence="2" id="KW-0540">Nuclease</keyword>
<dbReference type="PANTHER" id="PTHR13620:SF109">
    <property type="entry name" value="3'-5' EXONUCLEASE"/>
    <property type="match status" value="1"/>
</dbReference>
<keyword evidence="12" id="KW-1185">Reference proteome</keyword>
<feature type="domain" description="3'-5' exonuclease" evidence="10">
    <location>
        <begin position="38"/>
        <end position="233"/>
    </location>
</feature>
<dbReference type="GO" id="GO:0006139">
    <property type="term" value="P:nucleobase-containing compound metabolic process"/>
    <property type="evidence" value="ECO:0007669"/>
    <property type="project" value="InterPro"/>
</dbReference>
<evidence type="ECO:0000313" key="12">
    <source>
        <dbReference type="Proteomes" id="UP001190700"/>
    </source>
</evidence>